<dbReference type="RefSeq" id="WP_119530217.1">
    <property type="nucleotide sequence ID" value="NZ_JBHSSP010000010.1"/>
</dbReference>
<dbReference type="InterPro" id="IPR000870">
    <property type="entry name" value="Homoserine_kinase"/>
</dbReference>
<evidence type="ECO:0000256" key="7">
    <source>
        <dbReference type="ARBA" id="ARBA00022697"/>
    </source>
</evidence>
<evidence type="ECO:0000256" key="10">
    <source>
        <dbReference type="ARBA" id="ARBA00022840"/>
    </source>
</evidence>
<dbReference type="PANTHER" id="PTHR20861:SF1">
    <property type="entry name" value="HOMOSERINE KINASE"/>
    <property type="match status" value="1"/>
</dbReference>
<dbReference type="Pfam" id="PF00288">
    <property type="entry name" value="GHMP_kinases_N"/>
    <property type="match status" value="1"/>
</dbReference>
<dbReference type="UniPathway" id="UPA00050">
    <property type="reaction ID" value="UER00064"/>
</dbReference>
<dbReference type="Pfam" id="PF08544">
    <property type="entry name" value="GHMP_kinases_C"/>
    <property type="match status" value="1"/>
</dbReference>
<dbReference type="Proteomes" id="UP000265916">
    <property type="component" value="Unassembled WGS sequence"/>
</dbReference>
<evidence type="ECO:0000256" key="1">
    <source>
        <dbReference type="ARBA" id="ARBA00005015"/>
    </source>
</evidence>
<keyword evidence="6 12" id="KW-0808">Transferase</keyword>
<comment type="function">
    <text evidence="12">Catalyzes the ATP-dependent phosphorylation of L-homoserine to L-homoserine phosphate.</text>
</comment>
<evidence type="ECO:0000256" key="4">
    <source>
        <dbReference type="ARBA" id="ARBA00017858"/>
    </source>
</evidence>
<comment type="similarity">
    <text evidence="2 12">Belongs to the GHMP kinase family. Homoserine kinase subfamily.</text>
</comment>
<evidence type="ECO:0000256" key="9">
    <source>
        <dbReference type="ARBA" id="ARBA00022777"/>
    </source>
</evidence>
<dbReference type="GO" id="GO:0009088">
    <property type="term" value="P:threonine biosynthetic process"/>
    <property type="evidence" value="ECO:0007669"/>
    <property type="project" value="UniProtKB-UniRule"/>
</dbReference>
<dbReference type="InterPro" id="IPR013750">
    <property type="entry name" value="GHMP_kinase_C_dom"/>
</dbReference>
<dbReference type="Gene3D" id="3.30.70.890">
    <property type="entry name" value="GHMP kinase, C-terminal domain"/>
    <property type="match status" value="1"/>
</dbReference>
<evidence type="ECO:0000256" key="2">
    <source>
        <dbReference type="ARBA" id="ARBA00007370"/>
    </source>
</evidence>
<comment type="caution">
    <text evidence="15">The sequence shown here is derived from an EMBL/GenBank/DDBJ whole genome shotgun (WGS) entry which is preliminary data.</text>
</comment>
<sequence length="376" mass="40512">MSQYQQPQQHQLAIFAPATSANLSVGFDLLGLALSPVSGQLLGDVVAVDAYHEQAGLTNLAAQGEPALAFQGKGLFIHKLSPDLKKNLVIKAYDLFKQALEQQGKSVKPLTLTLYKAMPVGSGLGSSSASVVATLVALNQYHDYPLSQNQMLLFMGQLEGSVSGSAHYDNVAPSYLGGLQLMFPASYARYSQAEPSPVKTLGNSEQPQLTLSLPLDNAFGELYFVLAYPGTVVRTEDARKILPDHYSRAQIIQQTALMGNFVSALYSNDLALAVGCLHDVVAEPYRETLLPNHQVLRQALYQAGALACGISGSGPTFYALASDQDTAEQLVTTFKQVYLQNEQGFVHICKVDKRGARALSMEELTAFIATQQDAHA</sequence>
<keyword evidence="7 12" id="KW-0791">Threonine biosynthesis</keyword>
<evidence type="ECO:0000256" key="3">
    <source>
        <dbReference type="ARBA" id="ARBA00012078"/>
    </source>
</evidence>
<dbReference type="GO" id="GO:0004413">
    <property type="term" value="F:homoserine kinase activity"/>
    <property type="evidence" value="ECO:0007669"/>
    <property type="project" value="UniProtKB-UniRule"/>
</dbReference>
<evidence type="ECO:0000259" key="14">
    <source>
        <dbReference type="Pfam" id="PF08544"/>
    </source>
</evidence>
<evidence type="ECO:0000256" key="8">
    <source>
        <dbReference type="ARBA" id="ARBA00022741"/>
    </source>
</evidence>
<evidence type="ECO:0000256" key="6">
    <source>
        <dbReference type="ARBA" id="ARBA00022679"/>
    </source>
</evidence>
<dbReference type="EMBL" id="NRJG01000023">
    <property type="protein sequence ID" value="RIY39860.1"/>
    <property type="molecule type" value="Genomic_DNA"/>
</dbReference>
<dbReference type="SUPFAM" id="SSF54211">
    <property type="entry name" value="Ribosomal protein S5 domain 2-like"/>
    <property type="match status" value="1"/>
</dbReference>
<feature type="domain" description="GHMP kinase N-terminal" evidence="13">
    <location>
        <begin position="87"/>
        <end position="178"/>
    </location>
</feature>
<keyword evidence="12" id="KW-0963">Cytoplasm</keyword>
<dbReference type="InterPro" id="IPR006203">
    <property type="entry name" value="GHMP_knse_ATP-bd_CS"/>
</dbReference>
<accession>A0A3A1YSG5</accession>
<dbReference type="SUPFAM" id="SSF55060">
    <property type="entry name" value="GHMP Kinase, C-terminal domain"/>
    <property type="match status" value="1"/>
</dbReference>
<feature type="domain" description="GHMP kinase C-terminal" evidence="14">
    <location>
        <begin position="267"/>
        <end position="336"/>
    </location>
</feature>
<keyword evidence="9 12" id="KW-0418">Kinase</keyword>
<dbReference type="PANTHER" id="PTHR20861">
    <property type="entry name" value="HOMOSERINE/4-DIPHOSPHOCYTIDYL-2-C-METHYL-D-ERYTHRITOL KINASE"/>
    <property type="match status" value="1"/>
</dbReference>
<dbReference type="NCBIfam" id="NF002288">
    <property type="entry name" value="PRK01212.1-4"/>
    <property type="match status" value="1"/>
</dbReference>
<protein>
    <recommendedName>
        <fullName evidence="4 12">Homoserine kinase</fullName>
        <shortName evidence="12">HK</shortName>
        <shortName evidence="12">HSK</shortName>
        <ecNumber evidence="3 12">2.7.1.39</ecNumber>
    </recommendedName>
</protein>
<dbReference type="PROSITE" id="PS00627">
    <property type="entry name" value="GHMP_KINASES_ATP"/>
    <property type="match status" value="1"/>
</dbReference>
<evidence type="ECO:0000256" key="12">
    <source>
        <dbReference type="HAMAP-Rule" id="MF_00384"/>
    </source>
</evidence>
<dbReference type="InterPro" id="IPR014721">
    <property type="entry name" value="Ribsml_uS5_D2-typ_fold_subgr"/>
</dbReference>
<name>A0A3A1YSG5_9GAMM</name>
<dbReference type="HAMAP" id="MF_00384">
    <property type="entry name" value="Homoser_kinase"/>
    <property type="match status" value="1"/>
</dbReference>
<organism evidence="15 16">
    <name type="scientific">Psittacicella hinzii</name>
    <dbReference type="NCBI Taxonomy" id="2028575"/>
    <lineage>
        <taxon>Bacteria</taxon>
        <taxon>Pseudomonadati</taxon>
        <taxon>Pseudomonadota</taxon>
        <taxon>Gammaproteobacteria</taxon>
        <taxon>Pasteurellales</taxon>
        <taxon>Psittacicellaceae</taxon>
        <taxon>Psittacicella</taxon>
    </lineage>
</organism>
<evidence type="ECO:0000259" key="13">
    <source>
        <dbReference type="Pfam" id="PF00288"/>
    </source>
</evidence>
<evidence type="ECO:0000256" key="5">
    <source>
        <dbReference type="ARBA" id="ARBA00022605"/>
    </source>
</evidence>
<dbReference type="AlphaFoldDB" id="A0A3A1YSG5"/>
<dbReference type="Gene3D" id="3.30.230.10">
    <property type="match status" value="1"/>
</dbReference>
<dbReference type="GO" id="GO:0005524">
    <property type="term" value="F:ATP binding"/>
    <property type="evidence" value="ECO:0007669"/>
    <property type="project" value="UniProtKB-UniRule"/>
</dbReference>
<dbReference type="InterPro" id="IPR020568">
    <property type="entry name" value="Ribosomal_Su5_D2-typ_SF"/>
</dbReference>
<evidence type="ECO:0000256" key="11">
    <source>
        <dbReference type="ARBA" id="ARBA00049375"/>
    </source>
</evidence>
<gene>
    <name evidence="12 15" type="primary">thrB</name>
    <name evidence="15" type="ORF">CKF58_01455</name>
</gene>
<feature type="binding site" evidence="12">
    <location>
        <begin position="119"/>
        <end position="129"/>
    </location>
    <ligand>
        <name>ATP</name>
        <dbReference type="ChEBI" id="CHEBI:30616"/>
    </ligand>
</feature>
<dbReference type="GO" id="GO:0005737">
    <property type="term" value="C:cytoplasm"/>
    <property type="evidence" value="ECO:0007669"/>
    <property type="project" value="UniProtKB-SubCell"/>
</dbReference>
<dbReference type="NCBIfam" id="TIGR00191">
    <property type="entry name" value="thrB"/>
    <property type="match status" value="1"/>
</dbReference>
<dbReference type="InterPro" id="IPR036554">
    <property type="entry name" value="GHMP_kinase_C_sf"/>
</dbReference>
<reference evidence="15 16" key="1">
    <citation type="submission" date="2017-08" db="EMBL/GenBank/DDBJ databases">
        <title>Reclassification of Bisgaard taxon 37 and 44.</title>
        <authorList>
            <person name="Christensen H."/>
        </authorList>
    </citation>
    <scope>NUCLEOTIDE SEQUENCE [LARGE SCALE GENOMIC DNA]</scope>
    <source>
        <strain evidence="15 16">111</strain>
    </source>
</reference>
<keyword evidence="5 12" id="KW-0028">Amino-acid biosynthesis</keyword>
<comment type="catalytic activity">
    <reaction evidence="11 12">
        <text>L-homoserine + ATP = O-phospho-L-homoserine + ADP + H(+)</text>
        <dbReference type="Rhea" id="RHEA:13985"/>
        <dbReference type="ChEBI" id="CHEBI:15378"/>
        <dbReference type="ChEBI" id="CHEBI:30616"/>
        <dbReference type="ChEBI" id="CHEBI:57476"/>
        <dbReference type="ChEBI" id="CHEBI:57590"/>
        <dbReference type="ChEBI" id="CHEBI:456216"/>
        <dbReference type="EC" id="2.7.1.39"/>
    </reaction>
</comment>
<comment type="subcellular location">
    <subcellularLocation>
        <location evidence="12">Cytoplasm</location>
    </subcellularLocation>
</comment>
<dbReference type="OrthoDB" id="9769912at2"/>
<dbReference type="EC" id="2.7.1.39" evidence="3 12"/>
<keyword evidence="8 12" id="KW-0547">Nucleotide-binding</keyword>
<evidence type="ECO:0000313" key="16">
    <source>
        <dbReference type="Proteomes" id="UP000265916"/>
    </source>
</evidence>
<keyword evidence="10 12" id="KW-0067">ATP-binding</keyword>
<dbReference type="InterPro" id="IPR006204">
    <property type="entry name" value="GHMP_kinase_N_dom"/>
</dbReference>
<keyword evidence="16" id="KW-1185">Reference proteome</keyword>
<proteinExistence type="inferred from homology"/>
<evidence type="ECO:0000313" key="15">
    <source>
        <dbReference type="EMBL" id="RIY39860.1"/>
    </source>
</evidence>
<dbReference type="PRINTS" id="PR00958">
    <property type="entry name" value="HOMSERKINASE"/>
</dbReference>
<comment type="pathway">
    <text evidence="1 12">Amino-acid biosynthesis; L-threonine biosynthesis; L-threonine from L-aspartate: step 4/5.</text>
</comment>